<organism evidence="2 3">
    <name type="scientific">Actinomadura gamaensis</name>
    <dbReference type="NCBI Taxonomy" id="1763541"/>
    <lineage>
        <taxon>Bacteria</taxon>
        <taxon>Bacillati</taxon>
        <taxon>Actinomycetota</taxon>
        <taxon>Actinomycetes</taxon>
        <taxon>Streptosporangiales</taxon>
        <taxon>Thermomonosporaceae</taxon>
        <taxon>Actinomadura</taxon>
    </lineage>
</organism>
<gene>
    <name evidence="2" type="ORF">ACFPCY_25135</name>
</gene>
<dbReference type="PANTHER" id="PTHR41252:SF1">
    <property type="entry name" value="BLR2505 PROTEIN"/>
    <property type="match status" value="1"/>
</dbReference>
<name>A0ABV9U2D5_9ACTN</name>
<dbReference type="Pfam" id="PF12680">
    <property type="entry name" value="SnoaL_2"/>
    <property type="match status" value="1"/>
</dbReference>
<dbReference type="PANTHER" id="PTHR41252">
    <property type="entry name" value="BLR2505 PROTEIN"/>
    <property type="match status" value="1"/>
</dbReference>
<dbReference type="InterPro" id="IPR037401">
    <property type="entry name" value="SnoaL-like"/>
</dbReference>
<dbReference type="SUPFAM" id="SSF54427">
    <property type="entry name" value="NTF2-like"/>
    <property type="match status" value="1"/>
</dbReference>
<feature type="domain" description="SnoaL-like" evidence="1">
    <location>
        <begin position="16"/>
        <end position="121"/>
    </location>
</feature>
<evidence type="ECO:0000313" key="2">
    <source>
        <dbReference type="EMBL" id="MFC4910622.1"/>
    </source>
</evidence>
<evidence type="ECO:0000313" key="3">
    <source>
        <dbReference type="Proteomes" id="UP001595872"/>
    </source>
</evidence>
<dbReference type="InterPro" id="IPR032710">
    <property type="entry name" value="NTF2-like_dom_sf"/>
</dbReference>
<sequence>MRFPTSAEHPNVALLRDGFAAFDKGDMDLIRELLADGVVHRVQGRGPLSGSYRTPEEILGFYVRLFELSGGTFRAEPYSLTADDAHGVALVHTYAERPPDRVLAGRAVHVFRFADGRITEIRSLAEDQYADDEFWS</sequence>
<reference evidence="3" key="1">
    <citation type="journal article" date="2019" name="Int. J. Syst. Evol. Microbiol.">
        <title>The Global Catalogue of Microorganisms (GCM) 10K type strain sequencing project: providing services to taxonomists for standard genome sequencing and annotation.</title>
        <authorList>
            <consortium name="The Broad Institute Genomics Platform"/>
            <consortium name="The Broad Institute Genome Sequencing Center for Infectious Disease"/>
            <person name="Wu L."/>
            <person name="Ma J."/>
        </authorList>
    </citation>
    <scope>NUCLEOTIDE SEQUENCE [LARGE SCALE GENOMIC DNA]</scope>
    <source>
        <strain evidence="3">KLKA75</strain>
    </source>
</reference>
<proteinExistence type="predicted"/>
<dbReference type="EMBL" id="JBHSIT010000007">
    <property type="protein sequence ID" value="MFC4910622.1"/>
    <property type="molecule type" value="Genomic_DNA"/>
</dbReference>
<evidence type="ECO:0000259" key="1">
    <source>
        <dbReference type="Pfam" id="PF12680"/>
    </source>
</evidence>
<dbReference type="Proteomes" id="UP001595872">
    <property type="component" value="Unassembled WGS sequence"/>
</dbReference>
<comment type="caution">
    <text evidence="2">The sequence shown here is derived from an EMBL/GenBank/DDBJ whole genome shotgun (WGS) entry which is preliminary data.</text>
</comment>
<keyword evidence="3" id="KW-1185">Reference proteome</keyword>
<accession>A0ABV9U2D5</accession>
<protein>
    <submittedName>
        <fullName evidence="2">Nuclear transport factor 2 family protein</fullName>
    </submittedName>
</protein>
<dbReference type="Gene3D" id="3.10.450.50">
    <property type="match status" value="1"/>
</dbReference>